<dbReference type="SUPFAM" id="SSF47384">
    <property type="entry name" value="Homodimeric domain of signal transducing histidine kinase"/>
    <property type="match status" value="1"/>
</dbReference>
<dbReference type="Gene3D" id="1.10.287.130">
    <property type="match status" value="1"/>
</dbReference>
<dbReference type="EMBL" id="VBSP01000011">
    <property type="protein sequence ID" value="TLQ41757.1"/>
    <property type="molecule type" value="Genomic_DNA"/>
</dbReference>
<dbReference type="GO" id="GO:0000155">
    <property type="term" value="F:phosphorelay sensor kinase activity"/>
    <property type="evidence" value="ECO:0007669"/>
    <property type="project" value="InterPro"/>
</dbReference>
<keyword evidence="5" id="KW-0597">Phosphoprotein</keyword>
<proteinExistence type="predicted"/>
<dbReference type="InterPro" id="IPR004358">
    <property type="entry name" value="Sig_transdc_His_kin-like_C"/>
</dbReference>
<comment type="caution">
    <text evidence="16">The sequence shown here is derived from an EMBL/GenBank/DDBJ whole genome shotgun (WGS) entry which is preliminary data.</text>
</comment>
<sequence length="462" mass="53158">MDNVSSLIKKSFIIIFSTLISIFILNFLLFVFTTFNYSSDEMSPYSVADKIAKEFSANSYQFSSETENYLIENNIWAIFINENNQELEAKTNNSPPDIPKRFSLSDISELTLGYISEHPTYVGETERGIIVLGFPKKEYWKLTTPTWDYSFISSIPQNAFLMLSVNIILIIIIYFSLTKKLINSIKPIVEAIKELSNNHKVELSENSLLTDIERQINRTSQILESQKYLIQKKDNARKQWITGVSHDIRTPLSIILIKAEKIKLFSNLSGSQKEYCKDILKQGSIIRNLINDLNLATQLEHNFNNFQFYRINLGKLTRRVTADILNDSSYSETNIVLDNSISTLTYWINGNERLLYRAMMNIIYNSLKHNPHGCTIYIKAFLDNDSCSLLFEDNGIGISNEQLKKIKLTQHNIDVTENRDSIGHGLGLKIINSIMELHKGKVNIGRSNLYKGFKTELKFYKK</sequence>
<protein>
    <recommendedName>
        <fullName evidence="3">histidine kinase</fullName>
        <ecNumber evidence="3">2.7.13.3</ecNumber>
    </recommendedName>
</protein>
<dbReference type="InterPro" id="IPR003661">
    <property type="entry name" value="HisK_dim/P_dom"/>
</dbReference>
<evidence type="ECO:0000256" key="12">
    <source>
        <dbReference type="ARBA" id="ARBA00023012"/>
    </source>
</evidence>
<dbReference type="PRINTS" id="PR00344">
    <property type="entry name" value="BCTRLSENSOR"/>
</dbReference>
<evidence type="ECO:0000256" key="10">
    <source>
        <dbReference type="ARBA" id="ARBA00022840"/>
    </source>
</evidence>
<keyword evidence="13 14" id="KW-0472">Membrane</keyword>
<dbReference type="OrthoDB" id="9806130at2"/>
<accession>A0A5R9DWT8</accession>
<dbReference type="PANTHER" id="PTHR45528:SF1">
    <property type="entry name" value="SENSOR HISTIDINE KINASE CPXA"/>
    <property type="match status" value="1"/>
</dbReference>
<evidence type="ECO:0000256" key="9">
    <source>
        <dbReference type="ARBA" id="ARBA00022777"/>
    </source>
</evidence>
<evidence type="ECO:0000256" key="6">
    <source>
        <dbReference type="ARBA" id="ARBA00022679"/>
    </source>
</evidence>
<keyword evidence="11 14" id="KW-1133">Transmembrane helix</keyword>
<dbReference type="SUPFAM" id="SSF55874">
    <property type="entry name" value="ATPase domain of HSP90 chaperone/DNA topoisomerase II/histidine kinase"/>
    <property type="match status" value="1"/>
</dbReference>
<dbReference type="Pfam" id="PF00512">
    <property type="entry name" value="HisKA"/>
    <property type="match status" value="1"/>
</dbReference>
<dbReference type="PANTHER" id="PTHR45528">
    <property type="entry name" value="SENSOR HISTIDINE KINASE CPXA"/>
    <property type="match status" value="1"/>
</dbReference>
<evidence type="ECO:0000256" key="3">
    <source>
        <dbReference type="ARBA" id="ARBA00012438"/>
    </source>
</evidence>
<evidence type="ECO:0000256" key="1">
    <source>
        <dbReference type="ARBA" id="ARBA00000085"/>
    </source>
</evidence>
<organism evidence="16 17">
    <name type="scientific">Ruoffia tabacinasalis</name>
    <dbReference type="NCBI Taxonomy" id="87458"/>
    <lineage>
        <taxon>Bacteria</taxon>
        <taxon>Bacillati</taxon>
        <taxon>Bacillota</taxon>
        <taxon>Bacilli</taxon>
        <taxon>Lactobacillales</taxon>
        <taxon>Aerococcaceae</taxon>
        <taxon>Ruoffia</taxon>
    </lineage>
</organism>
<evidence type="ECO:0000256" key="2">
    <source>
        <dbReference type="ARBA" id="ARBA00004651"/>
    </source>
</evidence>
<dbReference type="CDD" id="cd00082">
    <property type="entry name" value="HisKA"/>
    <property type="match status" value="1"/>
</dbReference>
<dbReference type="PROSITE" id="PS50109">
    <property type="entry name" value="HIS_KIN"/>
    <property type="match status" value="1"/>
</dbReference>
<evidence type="ECO:0000256" key="13">
    <source>
        <dbReference type="ARBA" id="ARBA00023136"/>
    </source>
</evidence>
<keyword evidence="4" id="KW-1003">Cell membrane</keyword>
<keyword evidence="7 14" id="KW-0812">Transmembrane</keyword>
<dbReference type="InterPro" id="IPR050398">
    <property type="entry name" value="HssS/ArlS-like"/>
</dbReference>
<reference evidence="16 17" key="1">
    <citation type="submission" date="2019-05" db="EMBL/GenBank/DDBJ databases">
        <title>The metagenome of a microbial culture collection derived from dairy environment covers the genomic content of the human microbiome.</title>
        <authorList>
            <person name="Roder T."/>
            <person name="Wuthrich D."/>
            <person name="Sattari Z."/>
            <person name="Von Ah U."/>
            <person name="Bar C."/>
            <person name="Ronchi F."/>
            <person name="Macpherson A.J."/>
            <person name="Ganal-Vonarburg S.C."/>
            <person name="Bruggmann R."/>
            <person name="Vergeres G."/>
        </authorList>
    </citation>
    <scope>NUCLEOTIDE SEQUENCE [LARGE SCALE GENOMIC DNA]</scope>
    <source>
        <strain evidence="16 17">FAM 24227</strain>
    </source>
</reference>
<evidence type="ECO:0000256" key="5">
    <source>
        <dbReference type="ARBA" id="ARBA00022553"/>
    </source>
</evidence>
<evidence type="ECO:0000256" key="14">
    <source>
        <dbReference type="SAM" id="Phobius"/>
    </source>
</evidence>
<evidence type="ECO:0000313" key="16">
    <source>
        <dbReference type="EMBL" id="TLQ41757.1"/>
    </source>
</evidence>
<dbReference type="RefSeq" id="WP_138404252.1">
    <property type="nucleotide sequence ID" value="NZ_VBSP01000011.1"/>
</dbReference>
<dbReference type="InterPro" id="IPR036097">
    <property type="entry name" value="HisK_dim/P_sf"/>
</dbReference>
<feature type="domain" description="Histidine kinase" evidence="15">
    <location>
        <begin position="243"/>
        <end position="462"/>
    </location>
</feature>
<dbReference type="AlphaFoldDB" id="A0A5R9DWT8"/>
<dbReference type="InterPro" id="IPR003594">
    <property type="entry name" value="HATPase_dom"/>
</dbReference>
<dbReference type="SMART" id="SM00387">
    <property type="entry name" value="HATPase_c"/>
    <property type="match status" value="1"/>
</dbReference>
<dbReference type="EC" id="2.7.13.3" evidence="3"/>
<evidence type="ECO:0000259" key="15">
    <source>
        <dbReference type="PROSITE" id="PS50109"/>
    </source>
</evidence>
<dbReference type="GO" id="GO:0005886">
    <property type="term" value="C:plasma membrane"/>
    <property type="evidence" value="ECO:0007669"/>
    <property type="project" value="UniProtKB-SubCell"/>
</dbReference>
<evidence type="ECO:0000256" key="11">
    <source>
        <dbReference type="ARBA" id="ARBA00022989"/>
    </source>
</evidence>
<keyword evidence="10" id="KW-0067">ATP-binding</keyword>
<keyword evidence="9 16" id="KW-0418">Kinase</keyword>
<comment type="catalytic activity">
    <reaction evidence="1">
        <text>ATP + protein L-histidine = ADP + protein N-phospho-L-histidine.</text>
        <dbReference type="EC" id="2.7.13.3"/>
    </reaction>
</comment>
<keyword evidence="12" id="KW-0902">Two-component regulatory system</keyword>
<keyword evidence="6" id="KW-0808">Transferase</keyword>
<evidence type="ECO:0000313" key="17">
    <source>
        <dbReference type="Proteomes" id="UP000306420"/>
    </source>
</evidence>
<dbReference type="Pfam" id="PF02518">
    <property type="entry name" value="HATPase_c"/>
    <property type="match status" value="1"/>
</dbReference>
<dbReference type="Gene3D" id="3.30.565.10">
    <property type="entry name" value="Histidine kinase-like ATPase, C-terminal domain"/>
    <property type="match status" value="1"/>
</dbReference>
<feature type="transmembrane region" description="Helical" evidence="14">
    <location>
        <begin position="12"/>
        <end position="35"/>
    </location>
</feature>
<dbReference type="InterPro" id="IPR005467">
    <property type="entry name" value="His_kinase_dom"/>
</dbReference>
<dbReference type="GO" id="GO:0005524">
    <property type="term" value="F:ATP binding"/>
    <property type="evidence" value="ECO:0007669"/>
    <property type="project" value="UniProtKB-KW"/>
</dbReference>
<dbReference type="InterPro" id="IPR036890">
    <property type="entry name" value="HATPase_C_sf"/>
</dbReference>
<gene>
    <name evidence="16" type="ORF">FEZ33_04725</name>
</gene>
<evidence type="ECO:0000256" key="8">
    <source>
        <dbReference type="ARBA" id="ARBA00022741"/>
    </source>
</evidence>
<evidence type="ECO:0000256" key="4">
    <source>
        <dbReference type="ARBA" id="ARBA00022475"/>
    </source>
</evidence>
<name>A0A5R9DWT8_9LACT</name>
<dbReference type="SMART" id="SM00388">
    <property type="entry name" value="HisKA"/>
    <property type="match status" value="1"/>
</dbReference>
<comment type="subcellular location">
    <subcellularLocation>
        <location evidence="2">Cell membrane</location>
        <topology evidence="2">Multi-pass membrane protein</topology>
    </subcellularLocation>
</comment>
<keyword evidence="8" id="KW-0547">Nucleotide-binding</keyword>
<feature type="transmembrane region" description="Helical" evidence="14">
    <location>
        <begin position="159"/>
        <end position="177"/>
    </location>
</feature>
<evidence type="ECO:0000256" key="7">
    <source>
        <dbReference type="ARBA" id="ARBA00022692"/>
    </source>
</evidence>
<dbReference type="Proteomes" id="UP000306420">
    <property type="component" value="Unassembled WGS sequence"/>
</dbReference>